<feature type="chain" id="PRO_5016819777" description="Secreted protein" evidence="2">
    <location>
        <begin position="22"/>
        <end position="135"/>
    </location>
</feature>
<feature type="signal peptide" evidence="2">
    <location>
        <begin position="1"/>
        <end position="21"/>
    </location>
</feature>
<accession>A0A371BHY0</accession>
<feature type="compositionally biased region" description="Low complexity" evidence="1">
    <location>
        <begin position="33"/>
        <end position="53"/>
    </location>
</feature>
<sequence>MDNIQKSIVAVLCVAAFAALIVPSGTSFETNKPVAPEAPVVAPQTQAAQAPAETPEEASDEYASQDEGAEGPDEFETFGQPMNDAVPLGASANSNQTESPQSNLPEGALNSSSTVGQNYADQVAGAPIRTNQPVE</sequence>
<dbReference type="Proteomes" id="UP000263833">
    <property type="component" value="Unassembled WGS sequence"/>
</dbReference>
<dbReference type="AlphaFoldDB" id="A0A371BHY0"/>
<name>A0A371BHY0_9SPHN</name>
<keyword evidence="2" id="KW-0732">Signal</keyword>
<evidence type="ECO:0000256" key="2">
    <source>
        <dbReference type="SAM" id="SignalP"/>
    </source>
</evidence>
<dbReference type="RefSeq" id="WP_115548568.1">
    <property type="nucleotide sequence ID" value="NZ_QRGP01000001.1"/>
</dbReference>
<evidence type="ECO:0008006" key="5">
    <source>
        <dbReference type="Google" id="ProtNLM"/>
    </source>
</evidence>
<feature type="region of interest" description="Disordered" evidence="1">
    <location>
        <begin position="27"/>
        <end position="135"/>
    </location>
</feature>
<reference evidence="4" key="1">
    <citation type="submission" date="2018-08" db="EMBL/GenBank/DDBJ databases">
        <authorList>
            <person name="Kim S.-J."/>
            <person name="Jung G.-Y."/>
        </authorList>
    </citation>
    <scope>NUCLEOTIDE SEQUENCE [LARGE SCALE GENOMIC DNA]</scope>
    <source>
        <strain evidence="4">GY_G</strain>
    </source>
</reference>
<comment type="caution">
    <text evidence="3">The sequence shown here is derived from an EMBL/GenBank/DDBJ whole genome shotgun (WGS) entry which is preliminary data.</text>
</comment>
<proteinExistence type="predicted"/>
<feature type="compositionally biased region" description="Polar residues" evidence="1">
    <location>
        <begin position="91"/>
        <end position="120"/>
    </location>
</feature>
<keyword evidence="4" id="KW-1185">Reference proteome</keyword>
<feature type="compositionally biased region" description="Acidic residues" evidence="1">
    <location>
        <begin position="54"/>
        <end position="76"/>
    </location>
</feature>
<protein>
    <recommendedName>
        <fullName evidence="5">Secreted protein</fullName>
    </recommendedName>
</protein>
<evidence type="ECO:0000256" key="1">
    <source>
        <dbReference type="SAM" id="MobiDB-lite"/>
    </source>
</evidence>
<evidence type="ECO:0000313" key="4">
    <source>
        <dbReference type="Proteomes" id="UP000263833"/>
    </source>
</evidence>
<gene>
    <name evidence="3" type="ORF">DXH95_06455</name>
</gene>
<organism evidence="3 4">
    <name type="scientific">Sphingorhabdus pulchriflava</name>
    <dbReference type="NCBI Taxonomy" id="2292257"/>
    <lineage>
        <taxon>Bacteria</taxon>
        <taxon>Pseudomonadati</taxon>
        <taxon>Pseudomonadota</taxon>
        <taxon>Alphaproteobacteria</taxon>
        <taxon>Sphingomonadales</taxon>
        <taxon>Sphingomonadaceae</taxon>
        <taxon>Sphingorhabdus</taxon>
    </lineage>
</organism>
<dbReference type="EMBL" id="QRGP01000001">
    <property type="protein sequence ID" value="RDV07023.1"/>
    <property type="molecule type" value="Genomic_DNA"/>
</dbReference>
<evidence type="ECO:0000313" key="3">
    <source>
        <dbReference type="EMBL" id="RDV07023.1"/>
    </source>
</evidence>